<feature type="region of interest" description="Disordered" evidence="2">
    <location>
        <begin position="1"/>
        <end position="21"/>
    </location>
</feature>
<dbReference type="InterPro" id="IPR045336">
    <property type="entry name" value="MmgE_PrpD_N"/>
</dbReference>
<dbReference type="Proteomes" id="UP000597507">
    <property type="component" value="Unassembled WGS sequence"/>
</dbReference>
<dbReference type="InterPro" id="IPR042183">
    <property type="entry name" value="MmgE/PrpD_sf_1"/>
</dbReference>
<dbReference type="EMBL" id="BMKS01000014">
    <property type="protein sequence ID" value="GGG46035.1"/>
    <property type="molecule type" value="Genomic_DNA"/>
</dbReference>
<evidence type="ECO:0000313" key="5">
    <source>
        <dbReference type="EMBL" id="GGG46035.1"/>
    </source>
</evidence>
<feature type="domain" description="MmgE/PrpD C-terminal" evidence="4">
    <location>
        <begin position="292"/>
        <end position="412"/>
    </location>
</feature>
<evidence type="ECO:0008006" key="7">
    <source>
        <dbReference type="Google" id="ProtNLM"/>
    </source>
</evidence>
<dbReference type="AlphaFoldDB" id="A0A8J2ZDV6"/>
<proteinExistence type="inferred from homology"/>
<dbReference type="PANTHER" id="PTHR16943">
    <property type="entry name" value="2-METHYLCITRATE DEHYDRATASE-RELATED"/>
    <property type="match status" value="1"/>
</dbReference>
<sequence length="472" mass="48793">MAPVTTTLAPPRPAPDGGADAMPLGRALVRLLLDRYRRGLPEEVLARARLHALDCVGIALAARPALPIAQEVIGALHFGGAAGDGPVLGGPERLPPALAAFANAALAHALDYDDIHDVARLHPTTVTLPAALAVAVPAAAGMERVLSAMALGNELMCRLGAACAPTGDGPGSDWFLTQLFGYLGGCLAAAIVLDLPEERIVSALGLAYMQMAGGKEAGFGVGATARSIYPAFAAMGGVQAALLSRAGVTGPETALDGAAGMFRIYLGGAQPARAALLEEPGWTWLATEVKPWPSCRLSHPYVAAALALRERLGRPPDGRITVAVNASAARLCRPLDRRRRPQTLQDAKYSIPFMTAFALAHGRVDLATLGPRAMHDRAALDLAARVEIVETLPDGPGHPPAAITVETSDGPVTVRRATVPAPDAEGVRAKVLDCLRHAGFAAEAPAIRDRLQARLVGGPAADFLAAIPEVPG</sequence>
<evidence type="ECO:0000313" key="6">
    <source>
        <dbReference type="Proteomes" id="UP000597507"/>
    </source>
</evidence>
<evidence type="ECO:0000259" key="3">
    <source>
        <dbReference type="Pfam" id="PF03972"/>
    </source>
</evidence>
<protein>
    <recommendedName>
        <fullName evidence="7">MmgE/PrpD family protein</fullName>
    </recommendedName>
</protein>
<accession>A0A8J2ZDV6</accession>
<reference evidence="5 6" key="1">
    <citation type="journal article" date="2014" name="Int. J. Syst. Evol. Microbiol.">
        <title>Complete genome sequence of Corynebacterium casei LMG S-19264T (=DSM 44701T), isolated from a smear-ripened cheese.</title>
        <authorList>
            <consortium name="US DOE Joint Genome Institute (JGI-PGF)"/>
            <person name="Walter F."/>
            <person name="Albersmeier A."/>
            <person name="Kalinowski J."/>
            <person name="Ruckert C."/>
        </authorList>
    </citation>
    <scope>NUCLEOTIDE SEQUENCE [LARGE SCALE GENOMIC DNA]</scope>
    <source>
        <strain evidence="5 6">CGMCC 1.16330</strain>
    </source>
</reference>
<comment type="similarity">
    <text evidence="1">Belongs to the PrpD family.</text>
</comment>
<dbReference type="SUPFAM" id="SSF103378">
    <property type="entry name" value="2-methylcitrate dehydratase PrpD"/>
    <property type="match status" value="1"/>
</dbReference>
<dbReference type="InterPro" id="IPR042188">
    <property type="entry name" value="MmgE/PrpD_sf_2"/>
</dbReference>
<dbReference type="PANTHER" id="PTHR16943:SF8">
    <property type="entry name" value="2-METHYLCITRATE DEHYDRATASE"/>
    <property type="match status" value="1"/>
</dbReference>
<dbReference type="InterPro" id="IPR045337">
    <property type="entry name" value="MmgE_PrpD_C"/>
</dbReference>
<dbReference type="InterPro" id="IPR036148">
    <property type="entry name" value="MmgE/PrpD_sf"/>
</dbReference>
<dbReference type="GO" id="GO:0016829">
    <property type="term" value="F:lyase activity"/>
    <property type="evidence" value="ECO:0007669"/>
    <property type="project" value="InterPro"/>
</dbReference>
<organism evidence="5 6">
    <name type="scientific">Caldovatus sediminis</name>
    <dbReference type="NCBI Taxonomy" id="2041189"/>
    <lineage>
        <taxon>Bacteria</taxon>
        <taxon>Pseudomonadati</taxon>
        <taxon>Pseudomonadota</taxon>
        <taxon>Alphaproteobacteria</taxon>
        <taxon>Acetobacterales</taxon>
        <taxon>Roseomonadaceae</taxon>
        <taxon>Caldovatus</taxon>
    </lineage>
</organism>
<feature type="domain" description="MmgE/PrpD N-terminal" evidence="3">
    <location>
        <begin position="39"/>
        <end position="272"/>
    </location>
</feature>
<dbReference type="Gene3D" id="3.30.1330.120">
    <property type="entry name" value="2-methylcitrate dehydratase PrpD"/>
    <property type="match status" value="1"/>
</dbReference>
<name>A0A8J2ZDV6_9PROT</name>
<dbReference type="InterPro" id="IPR005656">
    <property type="entry name" value="MmgE_PrpD"/>
</dbReference>
<keyword evidence="6" id="KW-1185">Reference proteome</keyword>
<evidence type="ECO:0000256" key="2">
    <source>
        <dbReference type="SAM" id="MobiDB-lite"/>
    </source>
</evidence>
<evidence type="ECO:0000256" key="1">
    <source>
        <dbReference type="ARBA" id="ARBA00006174"/>
    </source>
</evidence>
<dbReference type="Pfam" id="PF19305">
    <property type="entry name" value="MmgE_PrpD_C"/>
    <property type="match status" value="1"/>
</dbReference>
<dbReference type="Gene3D" id="1.10.4100.10">
    <property type="entry name" value="2-methylcitrate dehydratase PrpD"/>
    <property type="match status" value="1"/>
</dbReference>
<evidence type="ECO:0000259" key="4">
    <source>
        <dbReference type="Pfam" id="PF19305"/>
    </source>
</evidence>
<dbReference type="Pfam" id="PF03972">
    <property type="entry name" value="MmgE_PrpD_N"/>
    <property type="match status" value="1"/>
</dbReference>
<gene>
    <name evidence="5" type="ORF">GCM10010964_36740</name>
</gene>
<comment type="caution">
    <text evidence="5">The sequence shown here is derived from an EMBL/GenBank/DDBJ whole genome shotgun (WGS) entry which is preliminary data.</text>
</comment>